<keyword evidence="2" id="KW-0690">Ribosome biogenesis</keyword>
<comment type="subcellular location">
    <subcellularLocation>
        <location evidence="1">Nucleus</location>
        <location evidence="1">Nucleolus</location>
    </subcellularLocation>
</comment>
<dbReference type="GeneID" id="54487669"/>
<evidence type="ECO:0000256" key="8">
    <source>
        <dbReference type="PROSITE-ProRule" id="PRU00221"/>
    </source>
</evidence>
<protein>
    <submittedName>
        <fullName evidence="10">WD40 repeat-like protein</fullName>
    </submittedName>
</protein>
<keyword evidence="6" id="KW-0804">Transcription</keyword>
<feature type="region of interest" description="Disordered" evidence="9">
    <location>
        <begin position="921"/>
        <end position="961"/>
    </location>
</feature>
<dbReference type="PROSITE" id="PS50294">
    <property type="entry name" value="WD_REPEATS_REGION"/>
    <property type="match status" value="1"/>
</dbReference>
<evidence type="ECO:0000313" key="11">
    <source>
        <dbReference type="Proteomes" id="UP000799437"/>
    </source>
</evidence>
<sequence length="1006" mass="110238">MSTDPKTDTKKRKRPVQDNMNKDSPRQTKKSKKALANGTWAGKASTPKQDGTHLKAEVATPVLNGQVNVGGNPQKIAKKHKTPGPNGVTETKAEEPDYYNTRDNSIQDPWIDTDDVSKRALQMKTTQRRASGQWASGENVVARTDTLQSQTIAPRESWKLSKSIGGRFLDRPPIFSADEKYLILANAREVHVYETSTSLLTRRIQVSGTKSISSLVLSQLNPENLYVATLAGHISLWHWPSGTIVQEIHREYSIINLSISSGNASGGETIYTVEDPKQAKSDYEISAHRLSDRNDVSSTMVRTTPKVPNMVKALSGGNVLFVSFGNVFSVGEIEKGTSKGVPSTYTWREIETPSNITCFDVFASSLSSLDQGSSNMAQSQAQIDVAFGLEDGRIFVHEDLPSKLAAFDTHRNKNRVEPRILHWHRRAVGSLTWSADGLYLISGGQETVLCLWNVDNAKRSELPHLVAPIQQIVISPRSSSYAISLGDNSVIVLSTADLKATTNIAGLQAQFARSDARSGGKPFLLDPSKPNQALFAVPASMNTSSCPYIQRFDISTGRHIMRQAVARSNATSSMDTPGAKLVEEPNVTLMQLSCDGMFMATLEEWAPPVDDLKHVVNGTTKNEERDARREIHLKFWRVDESSGSWRLITRIEAPHILEDGYTSGEVFAMVSNPQEVGFATLGEDGNVKIWTPKRKNQDGSLVRSASGEAVFWSSRYSVALERNVHQLEDYAKAGREASNASLAYSSDGSLLAATLDVPNGPCNGLVHMISAETGRNTTSLPGLYAQDLISIGILQRYLVVLSESLTVWDMVNDELVFSRGQDINLKKHFATNPIDMTFAVSYSGVDWDLGRDISRVSIFAVNNCEPLDSVEVPNMPISLQATPGSNGYALLDHKAEIRIISAASATSITVYDELAAMPEAGSGEVDAAEIEDEEDEEMVEEDELENAGDNDLDELEDEENDKPIVRQQQLADIFDVGPSYALPPVKDMFKAITSLYARKPTAQALS</sequence>
<dbReference type="GO" id="GO:2000234">
    <property type="term" value="P:positive regulation of rRNA processing"/>
    <property type="evidence" value="ECO:0007669"/>
    <property type="project" value="TreeGrafter"/>
</dbReference>
<keyword evidence="5" id="KW-0677">Repeat</keyword>
<dbReference type="OrthoDB" id="4096at2759"/>
<accession>A0A6A6WGQ1</accession>
<dbReference type="GO" id="GO:0032040">
    <property type="term" value="C:small-subunit processome"/>
    <property type="evidence" value="ECO:0007669"/>
    <property type="project" value="InterPro"/>
</dbReference>
<reference evidence="10" key="1">
    <citation type="journal article" date="2020" name="Stud. Mycol.">
        <title>101 Dothideomycetes genomes: a test case for predicting lifestyles and emergence of pathogens.</title>
        <authorList>
            <person name="Haridas S."/>
            <person name="Albert R."/>
            <person name="Binder M."/>
            <person name="Bloem J."/>
            <person name="Labutti K."/>
            <person name="Salamov A."/>
            <person name="Andreopoulos B."/>
            <person name="Baker S."/>
            <person name="Barry K."/>
            <person name="Bills G."/>
            <person name="Bluhm B."/>
            <person name="Cannon C."/>
            <person name="Castanera R."/>
            <person name="Culley D."/>
            <person name="Daum C."/>
            <person name="Ezra D."/>
            <person name="Gonzalez J."/>
            <person name="Henrissat B."/>
            <person name="Kuo A."/>
            <person name="Liang C."/>
            <person name="Lipzen A."/>
            <person name="Lutzoni F."/>
            <person name="Magnuson J."/>
            <person name="Mondo S."/>
            <person name="Nolan M."/>
            <person name="Ohm R."/>
            <person name="Pangilinan J."/>
            <person name="Park H.-J."/>
            <person name="Ramirez L."/>
            <person name="Alfaro M."/>
            <person name="Sun H."/>
            <person name="Tritt A."/>
            <person name="Yoshinaga Y."/>
            <person name="Zwiers L.-H."/>
            <person name="Turgeon B."/>
            <person name="Goodwin S."/>
            <person name="Spatafora J."/>
            <person name="Crous P."/>
            <person name="Grigoriev I."/>
        </authorList>
    </citation>
    <scope>NUCLEOTIDE SEQUENCE</scope>
    <source>
        <strain evidence="10">CBS 121739</strain>
    </source>
</reference>
<dbReference type="Pfam" id="PF00400">
    <property type="entry name" value="WD40"/>
    <property type="match status" value="1"/>
</dbReference>
<keyword evidence="7" id="KW-0539">Nucleus</keyword>
<evidence type="ECO:0000256" key="5">
    <source>
        <dbReference type="ARBA" id="ARBA00022737"/>
    </source>
</evidence>
<keyword evidence="3" id="KW-0698">rRNA processing</keyword>
<proteinExistence type="predicted"/>
<dbReference type="InterPro" id="IPR001680">
    <property type="entry name" value="WD40_rpt"/>
</dbReference>
<gene>
    <name evidence="10" type="ORF">EJ05DRAFT_497939</name>
</gene>
<evidence type="ECO:0000256" key="1">
    <source>
        <dbReference type="ARBA" id="ARBA00004604"/>
    </source>
</evidence>
<evidence type="ECO:0000256" key="6">
    <source>
        <dbReference type="ARBA" id="ARBA00023163"/>
    </source>
</evidence>
<feature type="region of interest" description="Disordered" evidence="9">
    <location>
        <begin position="1"/>
        <end position="110"/>
    </location>
</feature>
<dbReference type="Gene3D" id="2.130.10.10">
    <property type="entry name" value="YVTN repeat-like/Quinoprotein amine dehydrogenase"/>
    <property type="match status" value="3"/>
</dbReference>
<evidence type="ECO:0000313" key="10">
    <source>
        <dbReference type="EMBL" id="KAF2761389.1"/>
    </source>
</evidence>
<dbReference type="InterPro" id="IPR053826">
    <property type="entry name" value="WDR75"/>
</dbReference>
<organism evidence="10 11">
    <name type="scientific">Pseudovirgaria hyperparasitica</name>
    <dbReference type="NCBI Taxonomy" id="470096"/>
    <lineage>
        <taxon>Eukaryota</taxon>
        <taxon>Fungi</taxon>
        <taxon>Dikarya</taxon>
        <taxon>Ascomycota</taxon>
        <taxon>Pezizomycotina</taxon>
        <taxon>Dothideomycetes</taxon>
        <taxon>Dothideomycetes incertae sedis</taxon>
        <taxon>Acrospermales</taxon>
        <taxon>Acrospermaceae</taxon>
        <taxon>Pseudovirgaria</taxon>
    </lineage>
</organism>
<dbReference type="PROSITE" id="PS50082">
    <property type="entry name" value="WD_REPEATS_2"/>
    <property type="match status" value="1"/>
</dbReference>
<dbReference type="GO" id="GO:0006364">
    <property type="term" value="P:rRNA processing"/>
    <property type="evidence" value="ECO:0007669"/>
    <property type="project" value="UniProtKB-KW"/>
</dbReference>
<evidence type="ECO:0000256" key="4">
    <source>
        <dbReference type="ARBA" id="ARBA00022574"/>
    </source>
</evidence>
<dbReference type="PANTHER" id="PTHR44215:SF1">
    <property type="entry name" value="WD REPEAT-CONTAINING PROTEIN 75"/>
    <property type="match status" value="1"/>
</dbReference>
<dbReference type="CDD" id="cd23952">
    <property type="entry name" value="Utp17_CTD"/>
    <property type="match status" value="1"/>
</dbReference>
<dbReference type="EMBL" id="ML996567">
    <property type="protein sequence ID" value="KAF2761389.1"/>
    <property type="molecule type" value="Genomic_DNA"/>
</dbReference>
<name>A0A6A6WGQ1_9PEZI</name>
<evidence type="ECO:0000256" key="9">
    <source>
        <dbReference type="SAM" id="MobiDB-lite"/>
    </source>
</evidence>
<dbReference type="InterPro" id="IPR036322">
    <property type="entry name" value="WD40_repeat_dom_sf"/>
</dbReference>
<dbReference type="InterPro" id="IPR015943">
    <property type="entry name" value="WD40/YVTN_repeat-like_dom_sf"/>
</dbReference>
<feature type="repeat" description="WD" evidence="8">
    <location>
        <begin position="421"/>
        <end position="462"/>
    </location>
</feature>
<dbReference type="GO" id="GO:0045943">
    <property type="term" value="P:positive regulation of transcription by RNA polymerase I"/>
    <property type="evidence" value="ECO:0007669"/>
    <property type="project" value="InterPro"/>
</dbReference>
<keyword evidence="11" id="KW-1185">Reference proteome</keyword>
<dbReference type="Proteomes" id="UP000799437">
    <property type="component" value="Unassembled WGS sequence"/>
</dbReference>
<keyword evidence="4 8" id="KW-0853">WD repeat</keyword>
<dbReference type="PANTHER" id="PTHR44215">
    <property type="entry name" value="WD REPEAT-CONTAINING PROTEIN 75"/>
    <property type="match status" value="1"/>
</dbReference>
<dbReference type="SUPFAM" id="SSF50978">
    <property type="entry name" value="WD40 repeat-like"/>
    <property type="match status" value="1"/>
</dbReference>
<dbReference type="GO" id="GO:0003723">
    <property type="term" value="F:RNA binding"/>
    <property type="evidence" value="ECO:0007669"/>
    <property type="project" value="InterPro"/>
</dbReference>
<evidence type="ECO:0000256" key="7">
    <source>
        <dbReference type="ARBA" id="ARBA00023242"/>
    </source>
</evidence>
<dbReference type="AlphaFoldDB" id="A0A6A6WGQ1"/>
<evidence type="ECO:0000256" key="2">
    <source>
        <dbReference type="ARBA" id="ARBA00022517"/>
    </source>
</evidence>
<evidence type="ECO:0000256" key="3">
    <source>
        <dbReference type="ARBA" id="ARBA00022552"/>
    </source>
</evidence>
<feature type="compositionally biased region" description="Acidic residues" evidence="9">
    <location>
        <begin position="926"/>
        <end position="960"/>
    </location>
</feature>
<dbReference type="RefSeq" id="XP_033603840.1">
    <property type="nucleotide sequence ID" value="XM_033746615.1"/>
</dbReference>
<dbReference type="SMART" id="SM00320">
    <property type="entry name" value="WD40"/>
    <property type="match status" value="3"/>
</dbReference>